<gene>
    <name evidence="2" type="ORF">QOZ88_05860</name>
</gene>
<feature type="region of interest" description="Disordered" evidence="1">
    <location>
        <begin position="26"/>
        <end position="56"/>
    </location>
</feature>
<name>A0ABT9IAL6_9ACTN</name>
<proteinExistence type="predicted"/>
<dbReference type="RefSeq" id="WP_305998857.1">
    <property type="nucleotide sequence ID" value="NZ_JASNFN010000004.1"/>
</dbReference>
<reference evidence="3" key="1">
    <citation type="submission" date="2023-05" db="EMBL/GenBank/DDBJ databases">
        <title>Draft genome of Pseudofrankia sp. BMG5.37.</title>
        <authorList>
            <person name="Gtari M."/>
            <person name="Ghodhbane F."/>
            <person name="Sbissi I."/>
        </authorList>
    </citation>
    <scope>NUCLEOTIDE SEQUENCE [LARGE SCALE GENOMIC DNA]</scope>
    <source>
        <strain evidence="3">BMG 814</strain>
    </source>
</reference>
<keyword evidence="3" id="KW-1185">Reference proteome</keyword>
<protein>
    <submittedName>
        <fullName evidence="2">Uncharacterized protein</fullName>
    </submittedName>
</protein>
<feature type="compositionally biased region" description="Basic residues" evidence="1">
    <location>
        <begin position="28"/>
        <end position="38"/>
    </location>
</feature>
<evidence type="ECO:0000313" key="3">
    <source>
        <dbReference type="Proteomes" id="UP001233673"/>
    </source>
</evidence>
<comment type="caution">
    <text evidence="2">The sequence shown here is derived from an EMBL/GenBank/DDBJ whole genome shotgun (WGS) entry which is preliminary data.</text>
</comment>
<dbReference type="Proteomes" id="UP001233673">
    <property type="component" value="Unassembled WGS sequence"/>
</dbReference>
<sequence length="93" mass="9814">MSSWLLLAVLVVALAIAAAPIAGDAWGKRRAARARPLPHRPAPGAPRPAGARHRIDDAHTASYSAAAVLQALRDEADARHAAARKDTKRGGRR</sequence>
<dbReference type="EMBL" id="JASNFN010000004">
    <property type="protein sequence ID" value="MDP5182155.1"/>
    <property type="molecule type" value="Genomic_DNA"/>
</dbReference>
<accession>A0ABT9IAL6</accession>
<organism evidence="2 3">
    <name type="scientific">Blastococcus carthaginiensis</name>
    <dbReference type="NCBI Taxonomy" id="3050034"/>
    <lineage>
        <taxon>Bacteria</taxon>
        <taxon>Bacillati</taxon>
        <taxon>Actinomycetota</taxon>
        <taxon>Actinomycetes</taxon>
        <taxon>Geodermatophilales</taxon>
        <taxon>Geodermatophilaceae</taxon>
        <taxon>Blastococcus</taxon>
    </lineage>
</organism>
<evidence type="ECO:0000313" key="2">
    <source>
        <dbReference type="EMBL" id="MDP5182155.1"/>
    </source>
</evidence>
<evidence type="ECO:0000256" key="1">
    <source>
        <dbReference type="SAM" id="MobiDB-lite"/>
    </source>
</evidence>